<sequence>MKKILMIDEVLALARLSQVAFDKPIKYMDDTDAELIARFKKTITPELIEQMCLRILELEAKFQTLNE</sequence>
<dbReference type="HOGENOM" id="CLU_2808580_0_0_6"/>
<gene>
    <name evidence="1" type="ORF">F384_27465</name>
</gene>
<keyword evidence="1" id="KW-0614">Plasmid</keyword>
<dbReference type="PATRIC" id="fig|1261127.3.peg.5702"/>
<geneLocation type="plasmid" evidence="1">
    <name>unnamed</name>
</geneLocation>
<protein>
    <submittedName>
        <fullName evidence="1">Uncharacterized protein</fullName>
    </submittedName>
</protein>
<dbReference type="Proteomes" id="UP000034085">
    <property type="component" value="Plasmid"/>
</dbReference>
<evidence type="ECO:0000313" key="2">
    <source>
        <dbReference type="Proteomes" id="UP000034085"/>
    </source>
</evidence>
<dbReference type="RefSeq" id="WP_021314636.1">
    <property type="nucleotide sequence ID" value="NZ_CP011133.1"/>
</dbReference>
<dbReference type="AlphaFoldDB" id="A0A0F6U0Q1"/>
<dbReference type="EMBL" id="CP011133">
    <property type="protein sequence ID" value="AKE62279.1"/>
    <property type="molecule type" value="Genomic_DNA"/>
</dbReference>
<evidence type="ECO:0000313" key="1">
    <source>
        <dbReference type="EMBL" id="AKE62279.1"/>
    </source>
</evidence>
<name>A0A0F6U0Q1_CITAM</name>
<organism evidence="1 2">
    <name type="scientific">Citrobacter amalonaticus Y19</name>
    <dbReference type="NCBI Taxonomy" id="1261127"/>
    <lineage>
        <taxon>Bacteria</taxon>
        <taxon>Pseudomonadati</taxon>
        <taxon>Pseudomonadota</taxon>
        <taxon>Gammaproteobacteria</taxon>
        <taxon>Enterobacterales</taxon>
        <taxon>Enterobacteriaceae</taxon>
        <taxon>Citrobacter</taxon>
    </lineage>
</organism>
<reference evidence="1 2" key="1">
    <citation type="submission" date="2015-03" db="EMBL/GenBank/DDBJ databases">
        <title>Complete genome sequence of Citrobacter amalonaticus Y19.</title>
        <authorList>
            <person name="Park S."/>
        </authorList>
    </citation>
    <scope>NUCLEOTIDE SEQUENCE [LARGE SCALE GENOMIC DNA]</scope>
    <source>
        <strain evidence="1 2">Y19</strain>
        <plasmid evidence="2">Plasmid</plasmid>
    </source>
</reference>
<accession>A0A0F6U0Q1</accession>
<proteinExistence type="predicted"/>
<dbReference type="OrthoDB" id="6627566at2"/>
<dbReference type="KEGG" id="cama:F384_27465"/>